<reference evidence="2" key="1">
    <citation type="submission" date="2022-11" db="EMBL/GenBank/DDBJ databases">
        <title>Chromosomal genome sequence assembly and mating type (MAT) locus characterization of the leprose asexual lichenized fungus Lepraria neglecta (Nyl.) Erichsen.</title>
        <authorList>
            <person name="Allen J.L."/>
            <person name="Pfeffer B."/>
        </authorList>
    </citation>
    <scope>NUCLEOTIDE SEQUENCE</scope>
    <source>
        <strain evidence="2">Allen 5258</strain>
    </source>
</reference>
<evidence type="ECO:0000259" key="1">
    <source>
        <dbReference type="Pfam" id="PF13087"/>
    </source>
</evidence>
<dbReference type="Proteomes" id="UP001276659">
    <property type="component" value="Unassembled WGS sequence"/>
</dbReference>
<dbReference type="InterPro" id="IPR041679">
    <property type="entry name" value="DNA2/NAM7-like_C"/>
</dbReference>
<dbReference type="Pfam" id="PF13087">
    <property type="entry name" value="AAA_12"/>
    <property type="match status" value="1"/>
</dbReference>
<evidence type="ECO:0000313" key="3">
    <source>
        <dbReference type="Proteomes" id="UP001276659"/>
    </source>
</evidence>
<dbReference type="InterPro" id="IPR027417">
    <property type="entry name" value="P-loop_NTPase"/>
</dbReference>
<sequence length="97" mass="10817">MAAYRFGDPRQLEPTNHANADSIIDDLRKLTVEGFPKQLITILSLHNVQKGVVTSKFVEESNGDTWLKEVSTVDAYQGKQNELAFFDMVAAGDIHHS</sequence>
<comment type="caution">
    <text evidence="2">The sequence shown here is derived from an EMBL/GenBank/DDBJ whole genome shotgun (WGS) entry which is preliminary data.</text>
</comment>
<dbReference type="Gene3D" id="3.40.50.300">
    <property type="entry name" value="P-loop containing nucleotide triphosphate hydrolases"/>
    <property type="match status" value="1"/>
</dbReference>
<feature type="domain" description="DNA2/NAM7 helicase-like C-terminal" evidence="1">
    <location>
        <begin position="15"/>
        <end position="91"/>
    </location>
</feature>
<evidence type="ECO:0000313" key="2">
    <source>
        <dbReference type="EMBL" id="KAK3173812.1"/>
    </source>
</evidence>
<accession>A0AAD9ZCH8</accession>
<proteinExistence type="predicted"/>
<keyword evidence="3" id="KW-1185">Reference proteome</keyword>
<dbReference type="AlphaFoldDB" id="A0AAD9ZCH8"/>
<dbReference type="EMBL" id="JASNWA010000007">
    <property type="protein sequence ID" value="KAK3173812.1"/>
    <property type="molecule type" value="Genomic_DNA"/>
</dbReference>
<gene>
    <name evidence="2" type="ORF">OEA41_007144</name>
</gene>
<name>A0AAD9ZCH8_9LECA</name>
<protein>
    <recommendedName>
        <fullName evidence="1">DNA2/NAM7 helicase-like C-terminal domain-containing protein</fullName>
    </recommendedName>
</protein>
<organism evidence="2 3">
    <name type="scientific">Lepraria neglecta</name>
    <dbReference type="NCBI Taxonomy" id="209136"/>
    <lineage>
        <taxon>Eukaryota</taxon>
        <taxon>Fungi</taxon>
        <taxon>Dikarya</taxon>
        <taxon>Ascomycota</taxon>
        <taxon>Pezizomycotina</taxon>
        <taxon>Lecanoromycetes</taxon>
        <taxon>OSLEUM clade</taxon>
        <taxon>Lecanoromycetidae</taxon>
        <taxon>Lecanorales</taxon>
        <taxon>Lecanorineae</taxon>
        <taxon>Stereocaulaceae</taxon>
        <taxon>Lepraria</taxon>
    </lineage>
</organism>